<feature type="region of interest" description="Disordered" evidence="12">
    <location>
        <begin position="1"/>
        <end position="29"/>
    </location>
</feature>
<evidence type="ECO:0000256" key="12">
    <source>
        <dbReference type="SAM" id="MobiDB-lite"/>
    </source>
</evidence>
<feature type="compositionally biased region" description="Basic residues" evidence="12">
    <location>
        <begin position="614"/>
        <end position="624"/>
    </location>
</feature>
<feature type="region of interest" description="Disordered" evidence="12">
    <location>
        <begin position="264"/>
        <end position="284"/>
    </location>
</feature>
<evidence type="ECO:0000256" key="10">
    <source>
        <dbReference type="ARBA" id="ARBA00023306"/>
    </source>
</evidence>
<dbReference type="STRING" id="157072.A0A024UH53"/>
<protein>
    <recommendedName>
        <fullName evidence="4 11">Condensin complex subunit 2</fullName>
    </recommendedName>
</protein>
<dbReference type="eggNOG" id="KOG2328">
    <property type="taxonomic scope" value="Eukaryota"/>
</dbReference>
<dbReference type="GO" id="GO:0051301">
    <property type="term" value="P:cell division"/>
    <property type="evidence" value="ECO:0007669"/>
    <property type="project" value="UniProtKB-KW"/>
</dbReference>
<dbReference type="GO" id="GO:0000796">
    <property type="term" value="C:condensin complex"/>
    <property type="evidence" value="ECO:0007669"/>
    <property type="project" value="InterPro"/>
</dbReference>
<dbReference type="GeneID" id="20081065"/>
<evidence type="ECO:0000256" key="1">
    <source>
        <dbReference type="ARBA" id="ARBA00004286"/>
    </source>
</evidence>
<accession>A0A024UH53</accession>
<dbReference type="GO" id="GO:0005737">
    <property type="term" value="C:cytoplasm"/>
    <property type="evidence" value="ECO:0007669"/>
    <property type="project" value="UniProtKB-SubCell"/>
</dbReference>
<dbReference type="InterPro" id="IPR022816">
    <property type="entry name" value="Condensin_barren_su2"/>
</dbReference>
<feature type="compositionally biased region" description="Basic and acidic residues" evidence="12">
    <location>
        <begin position="1"/>
        <end position="14"/>
    </location>
</feature>
<feature type="region of interest" description="Disordered" evidence="12">
    <location>
        <begin position="55"/>
        <end position="93"/>
    </location>
</feature>
<keyword evidence="6" id="KW-0963">Cytoplasm</keyword>
<comment type="function">
    <text evidence="11">Regulatory subunit of the condensin complex, a complex required for conversion of interphase chromatin into mitotic-like condense chromosomes.</text>
</comment>
<comment type="subcellular location">
    <subcellularLocation>
        <location evidence="1">Chromosome</location>
    </subcellularLocation>
    <subcellularLocation>
        <location evidence="2">Cytoplasm</location>
    </subcellularLocation>
</comment>
<proteinExistence type="inferred from homology"/>
<feature type="region of interest" description="Disordered" evidence="12">
    <location>
        <begin position="119"/>
        <end position="167"/>
    </location>
</feature>
<comment type="similarity">
    <text evidence="3 11">Belongs to the CND2 (condensin subunit 2) family.</text>
</comment>
<evidence type="ECO:0000256" key="6">
    <source>
        <dbReference type="ARBA" id="ARBA00022490"/>
    </source>
</evidence>
<feature type="compositionally biased region" description="Basic residues" evidence="12">
    <location>
        <begin position="55"/>
        <end position="69"/>
    </location>
</feature>
<dbReference type="Pfam" id="PF05786">
    <property type="entry name" value="Cnd2"/>
    <property type="match status" value="2"/>
</dbReference>
<keyword evidence="10 11" id="KW-0131">Cell cycle</keyword>
<evidence type="ECO:0000313" key="13">
    <source>
        <dbReference type="EMBL" id="ETW04913.1"/>
    </source>
</evidence>
<keyword evidence="8 11" id="KW-0498">Mitosis</keyword>
<dbReference type="OrthoDB" id="362021at2759"/>
<dbReference type="AlphaFoldDB" id="A0A024UH53"/>
<evidence type="ECO:0000256" key="9">
    <source>
        <dbReference type="ARBA" id="ARBA00023067"/>
    </source>
</evidence>
<reference evidence="13" key="1">
    <citation type="submission" date="2013-12" db="EMBL/GenBank/DDBJ databases">
        <title>The Genome Sequence of Aphanomyces invadans NJM9701.</title>
        <authorList>
            <consortium name="The Broad Institute Genomics Platform"/>
            <person name="Russ C."/>
            <person name="Tyler B."/>
            <person name="van West P."/>
            <person name="Dieguez-Uribeondo J."/>
            <person name="Young S.K."/>
            <person name="Zeng Q."/>
            <person name="Gargeya S."/>
            <person name="Fitzgerald M."/>
            <person name="Abouelleil A."/>
            <person name="Alvarado L."/>
            <person name="Chapman S.B."/>
            <person name="Gainer-Dewar J."/>
            <person name="Goldberg J."/>
            <person name="Griggs A."/>
            <person name="Gujja S."/>
            <person name="Hansen M."/>
            <person name="Howarth C."/>
            <person name="Imamovic A."/>
            <person name="Ireland A."/>
            <person name="Larimer J."/>
            <person name="McCowan C."/>
            <person name="Murphy C."/>
            <person name="Pearson M."/>
            <person name="Poon T.W."/>
            <person name="Priest M."/>
            <person name="Roberts A."/>
            <person name="Saif S."/>
            <person name="Shea T."/>
            <person name="Sykes S."/>
            <person name="Wortman J."/>
            <person name="Nusbaum C."/>
            <person name="Birren B."/>
        </authorList>
    </citation>
    <scope>NUCLEOTIDE SEQUENCE [LARGE SCALE GENOMIC DNA]</scope>
    <source>
        <strain evidence="13">NJM9701</strain>
    </source>
</reference>
<keyword evidence="5" id="KW-0158">Chromosome</keyword>
<dbReference type="VEuPathDB" id="FungiDB:H310_04015"/>
<evidence type="ECO:0000256" key="5">
    <source>
        <dbReference type="ARBA" id="ARBA00022454"/>
    </source>
</evidence>
<keyword evidence="9 11" id="KW-0226">DNA condensation</keyword>
<gene>
    <name evidence="13" type="ORF">H310_04015</name>
</gene>
<dbReference type="PANTHER" id="PTHR13108">
    <property type="entry name" value="CONDENSIN COMPLEX SUBUNIT 2"/>
    <property type="match status" value="1"/>
</dbReference>
<dbReference type="EMBL" id="KI913957">
    <property type="protein sequence ID" value="ETW04913.1"/>
    <property type="molecule type" value="Genomic_DNA"/>
</dbReference>
<name>A0A024UH53_9STRA</name>
<evidence type="ECO:0000256" key="4">
    <source>
        <dbReference type="ARBA" id="ARBA00016065"/>
    </source>
</evidence>
<sequence length="869" mass="97335">MKSSSDERLKRSHDSLSPQTPVDIRKKMRRQVQTVCEEDSEANDVIPARLAVKRKVDKHPSKRGFAKAAKHVDSDDDDDAPSIPAPSNLCRVNDVFQTPPKKATSRSVFEEATAVSVELEKRGSPGGDTGPVLPPPARVLTEEEMERRRRRRNSKTFQSRRKSLTPNAKAKQYVSEMYSTIIKMSSENKINSKNSWSLHLIDHIDDILSGKRHEDELPESAAAGDTYNFQKASCTLDASVKIYSYRVDDTWNTSFKVLENLTRGDESAQHDGGDDEDVGERRATSKKLTVANTIETNMKNINMKSVDLEFQVDPLFQKMSQAFDEGGAKGMLMVNLSVHNGCKIVLDSSNVKAANDSSSHQPPVEDDSKPRKMINISGLTKKLRSSATVVESFDICPKLEHFYDQLKTMNNEYFDKKISVPRLDVTASSHNRRLTMLSQGLITPRKTPRKELEAASTSGKQERSMEVGVATQVDDHAMDEPDFGMSGDDEMGDYETGTPHNTRVCTGHDEPVHAENATTTKDEPEDQPVIAKPLNFDDEEDQTAYLLESALMRSVNAEQMDDYSFFDAKTLKNWAGPQHWKVKLPGIRIKKSAVRNPDGPAKPPAENDDEPIKGKKQSKQRHPTPGKLNFSLAPAQVAQALKKPKQKSSLEISAPILKRNESKAAELVHPVDMHIKVERFYQLFTRPRSNVMFASMMAPNKSNTHTTYHQPTSTFSHARHDDDNGVDFGDGGNDYLNDEDDFQVSGLIQADRIVDKVDIQYERFAKRVDVKKLKESIWDSLPFHNADDDASIQELTTGTANLELNKKAADDVVSFEELVHEVAPKVPSNVTVSFYFICMLHLANDKGLELVGQDDMRDFKILHDPSIAR</sequence>
<dbReference type="GO" id="GO:0007076">
    <property type="term" value="P:mitotic chromosome condensation"/>
    <property type="evidence" value="ECO:0007669"/>
    <property type="project" value="InterPro"/>
</dbReference>
<keyword evidence="7 11" id="KW-0132">Cell division</keyword>
<evidence type="ECO:0000256" key="11">
    <source>
        <dbReference type="PIRNR" id="PIRNR017126"/>
    </source>
</evidence>
<dbReference type="GO" id="GO:0003682">
    <property type="term" value="F:chromatin binding"/>
    <property type="evidence" value="ECO:0007669"/>
    <property type="project" value="TreeGrafter"/>
</dbReference>
<evidence type="ECO:0000256" key="3">
    <source>
        <dbReference type="ARBA" id="ARBA00009471"/>
    </source>
</evidence>
<evidence type="ECO:0000256" key="8">
    <source>
        <dbReference type="ARBA" id="ARBA00022776"/>
    </source>
</evidence>
<evidence type="ECO:0000256" key="2">
    <source>
        <dbReference type="ARBA" id="ARBA00004496"/>
    </source>
</evidence>
<dbReference type="RefSeq" id="XP_008866351.1">
    <property type="nucleotide sequence ID" value="XM_008868129.1"/>
</dbReference>
<evidence type="ECO:0000256" key="7">
    <source>
        <dbReference type="ARBA" id="ARBA00022618"/>
    </source>
</evidence>
<feature type="compositionally biased region" description="Basic residues" evidence="12">
    <location>
        <begin position="148"/>
        <end position="163"/>
    </location>
</feature>
<organism evidence="13">
    <name type="scientific">Aphanomyces invadans</name>
    <dbReference type="NCBI Taxonomy" id="157072"/>
    <lineage>
        <taxon>Eukaryota</taxon>
        <taxon>Sar</taxon>
        <taxon>Stramenopiles</taxon>
        <taxon>Oomycota</taxon>
        <taxon>Saprolegniomycetes</taxon>
        <taxon>Saprolegniales</taxon>
        <taxon>Verrucalvaceae</taxon>
        <taxon>Aphanomyces</taxon>
    </lineage>
</organism>
<feature type="region of interest" description="Disordered" evidence="12">
    <location>
        <begin position="591"/>
        <end position="627"/>
    </location>
</feature>
<dbReference type="PANTHER" id="PTHR13108:SF9">
    <property type="entry name" value="CONDENSIN COMPLEX SUBUNIT 2"/>
    <property type="match status" value="1"/>
</dbReference>
<dbReference type="PIRSF" id="PIRSF017126">
    <property type="entry name" value="Condensin_H"/>
    <property type="match status" value="1"/>
</dbReference>
<feature type="region of interest" description="Disordered" evidence="12">
    <location>
        <begin position="445"/>
        <end position="466"/>
    </location>
</feature>